<dbReference type="OrthoDB" id="9800666at2"/>
<proteinExistence type="predicted"/>
<feature type="region of interest" description="Disordered" evidence="1">
    <location>
        <begin position="1"/>
        <end position="53"/>
    </location>
</feature>
<feature type="region of interest" description="Disordered" evidence="1">
    <location>
        <begin position="247"/>
        <end position="299"/>
    </location>
</feature>
<keyword evidence="4" id="KW-1185">Reference proteome</keyword>
<dbReference type="InterPro" id="IPR036378">
    <property type="entry name" value="FAS1_dom_sf"/>
</dbReference>
<reference evidence="3 4" key="1">
    <citation type="submission" date="2017-10" db="EMBL/GenBank/DDBJ databases">
        <title>Genome sequence of Caulobacter mirabilis FWC38.</title>
        <authorList>
            <person name="Fiebig A."/>
            <person name="Crosson S."/>
        </authorList>
    </citation>
    <scope>NUCLEOTIDE SEQUENCE [LARGE SCALE GENOMIC DNA]</scope>
    <source>
        <strain evidence="3 4">FWC 38</strain>
    </source>
</reference>
<sequence>MVRSPTPRRTGPSTASRTPTPASAASPPATRRPSRRTSGRQRPIQPLRTSPMTTTRLLGAAAFAALMGGAAFAQSPAQSAQAPAVPPAAAPATPTAGQLVAKGDIVDTLKADGHFGTFVKALEAANMTGVLKTNSNLTVFAPNDAAFAALPPGELDRLMKDPAALQKLLTYHVVNATVDSTKIKGAKGGVKTVAGSDLMLDGSGDMAMANNAHIVQADVRATNGTVHVVDKVLQPGGAATASAAVGASTDAAATTPAQPAKPAEPQATPPSSDEPEVPGEDAKPGKPAPDQPPGEKPRP</sequence>
<dbReference type="InterPro" id="IPR000782">
    <property type="entry name" value="FAS1_domain"/>
</dbReference>
<feature type="compositionally biased region" description="Low complexity" evidence="1">
    <location>
        <begin position="1"/>
        <end position="31"/>
    </location>
</feature>
<evidence type="ECO:0000259" key="2">
    <source>
        <dbReference type="PROSITE" id="PS50213"/>
    </source>
</evidence>
<dbReference type="PANTHER" id="PTHR10900">
    <property type="entry name" value="PERIOSTIN-RELATED"/>
    <property type="match status" value="1"/>
</dbReference>
<dbReference type="Proteomes" id="UP000228945">
    <property type="component" value="Chromosome"/>
</dbReference>
<organism evidence="3 4">
    <name type="scientific">Caulobacter mirabilis</name>
    <dbReference type="NCBI Taxonomy" id="69666"/>
    <lineage>
        <taxon>Bacteria</taxon>
        <taxon>Pseudomonadati</taxon>
        <taxon>Pseudomonadota</taxon>
        <taxon>Alphaproteobacteria</taxon>
        <taxon>Caulobacterales</taxon>
        <taxon>Caulobacteraceae</taxon>
        <taxon>Caulobacter</taxon>
    </lineage>
</organism>
<dbReference type="SMART" id="SM00554">
    <property type="entry name" value="FAS1"/>
    <property type="match status" value="1"/>
</dbReference>
<accession>A0A2D2AZP1</accession>
<name>A0A2D2AZP1_9CAUL</name>
<dbReference type="EMBL" id="CP024201">
    <property type="protein sequence ID" value="ATQ43479.1"/>
    <property type="molecule type" value="Genomic_DNA"/>
</dbReference>
<evidence type="ECO:0000313" key="4">
    <source>
        <dbReference type="Proteomes" id="UP000228945"/>
    </source>
</evidence>
<evidence type="ECO:0000313" key="3">
    <source>
        <dbReference type="EMBL" id="ATQ43479.1"/>
    </source>
</evidence>
<protein>
    <recommendedName>
        <fullName evidence="2">FAS1 domain-containing protein</fullName>
    </recommendedName>
</protein>
<feature type="compositionally biased region" description="Low complexity" evidence="1">
    <location>
        <begin position="247"/>
        <end position="270"/>
    </location>
</feature>
<dbReference type="Pfam" id="PF02469">
    <property type="entry name" value="Fasciclin"/>
    <property type="match status" value="1"/>
</dbReference>
<feature type="domain" description="FAS1" evidence="2">
    <location>
        <begin position="102"/>
        <end position="233"/>
    </location>
</feature>
<dbReference type="SUPFAM" id="SSF82153">
    <property type="entry name" value="FAS1 domain"/>
    <property type="match status" value="1"/>
</dbReference>
<dbReference type="Gene3D" id="2.30.180.10">
    <property type="entry name" value="FAS1 domain"/>
    <property type="match status" value="1"/>
</dbReference>
<dbReference type="KEGG" id="cmb:CSW64_14195"/>
<dbReference type="AlphaFoldDB" id="A0A2D2AZP1"/>
<gene>
    <name evidence="3" type="ORF">CSW64_14195</name>
</gene>
<evidence type="ECO:0000256" key="1">
    <source>
        <dbReference type="SAM" id="MobiDB-lite"/>
    </source>
</evidence>
<dbReference type="FunFam" id="2.30.180.10:FF:000014">
    <property type="entry name" value="Stabilin 1"/>
    <property type="match status" value="1"/>
</dbReference>
<dbReference type="InterPro" id="IPR050904">
    <property type="entry name" value="Adhesion/Biosynth-related"/>
</dbReference>
<dbReference type="PROSITE" id="PS50213">
    <property type="entry name" value="FAS1"/>
    <property type="match status" value="1"/>
</dbReference>
<dbReference type="PANTHER" id="PTHR10900:SF77">
    <property type="entry name" value="FI19380P1"/>
    <property type="match status" value="1"/>
</dbReference>